<proteinExistence type="predicted"/>
<protein>
    <submittedName>
        <fullName evidence="1">Uncharacterized protein</fullName>
    </submittedName>
</protein>
<feature type="non-terminal residue" evidence="1">
    <location>
        <position position="93"/>
    </location>
</feature>
<evidence type="ECO:0000313" key="2">
    <source>
        <dbReference type="Proteomes" id="UP000265520"/>
    </source>
</evidence>
<keyword evidence="2" id="KW-1185">Reference proteome</keyword>
<evidence type="ECO:0000313" key="1">
    <source>
        <dbReference type="EMBL" id="MCI37097.1"/>
    </source>
</evidence>
<dbReference type="Proteomes" id="UP000265520">
    <property type="component" value="Unassembled WGS sequence"/>
</dbReference>
<organism evidence="1 2">
    <name type="scientific">Trifolium medium</name>
    <dbReference type="NCBI Taxonomy" id="97028"/>
    <lineage>
        <taxon>Eukaryota</taxon>
        <taxon>Viridiplantae</taxon>
        <taxon>Streptophyta</taxon>
        <taxon>Embryophyta</taxon>
        <taxon>Tracheophyta</taxon>
        <taxon>Spermatophyta</taxon>
        <taxon>Magnoliopsida</taxon>
        <taxon>eudicotyledons</taxon>
        <taxon>Gunneridae</taxon>
        <taxon>Pentapetalae</taxon>
        <taxon>rosids</taxon>
        <taxon>fabids</taxon>
        <taxon>Fabales</taxon>
        <taxon>Fabaceae</taxon>
        <taxon>Papilionoideae</taxon>
        <taxon>50 kb inversion clade</taxon>
        <taxon>NPAAA clade</taxon>
        <taxon>Hologalegina</taxon>
        <taxon>IRL clade</taxon>
        <taxon>Trifolieae</taxon>
        <taxon>Trifolium</taxon>
    </lineage>
</organism>
<dbReference type="EMBL" id="LXQA010240779">
    <property type="protein sequence ID" value="MCI37097.1"/>
    <property type="molecule type" value="Genomic_DNA"/>
</dbReference>
<sequence length="93" mass="11206">MVWRNPSKGAVFEVFQVSQLRDSKVGEMDNWVNEAWKWDLWWRREQFVWEVDLLDDLMGNLNSYQMYDAQDLWVWKHDATGIFSVKSAYSVLL</sequence>
<comment type="caution">
    <text evidence="1">The sequence shown here is derived from an EMBL/GenBank/DDBJ whole genome shotgun (WGS) entry which is preliminary data.</text>
</comment>
<reference evidence="1 2" key="1">
    <citation type="journal article" date="2018" name="Front. Plant Sci.">
        <title>Red Clover (Trifolium pratense) and Zigzag Clover (T. medium) - A Picture of Genomic Similarities and Differences.</title>
        <authorList>
            <person name="Dluhosova J."/>
            <person name="Istvanek J."/>
            <person name="Nedelnik J."/>
            <person name="Repkova J."/>
        </authorList>
    </citation>
    <scope>NUCLEOTIDE SEQUENCE [LARGE SCALE GENOMIC DNA]</scope>
    <source>
        <strain evidence="2">cv. 10/8</strain>
        <tissue evidence="1">Leaf</tissue>
    </source>
</reference>
<accession>A0A392RLD5</accession>
<name>A0A392RLD5_9FABA</name>
<dbReference type="AlphaFoldDB" id="A0A392RLD5"/>